<gene>
    <name evidence="4" type="ORF">HNR67_003957</name>
</gene>
<comment type="similarity">
    <text evidence="1">Belongs to the CdaR family.</text>
</comment>
<dbReference type="AlphaFoldDB" id="A0A7W7CE27"/>
<proteinExistence type="inferred from homology"/>
<sequence>MADREIRNRLDHVLADLGSTVLTPVLPGRPEAVADTPVIHDPAEPLELAPGALLLGVGLREPARVAGLLTELGVLRAAALLVKAPAPVTEVVRVAAEAAGVALLEVSAAASWSHVLALLQSRLAADETALPDGALPLGNDLFALANAIAALLDAPVVIEDRSSRVLAYSEGQETTDPGRVATVLGRQVPEELQRELREQGVFRELYRSAGPVHVDLGGDTIPRAAIAVRAGEEILGSVWAAVRSPLSPARVTALTDAAKIVALHLMRQRAGADVQRRLRADLLATVLEGGPDAAEAASRLGVARESLCVLAAQARAEGGQAEQEAATQRLCDALSLHLRTTVARPTAAAPQGGVVYGLLPVTADAAAARIAEDFLARTGTKDAVRIGIGRIVPEWSEVPRSRRDADAVLRALGHAHQSGPVARLADVHVELLLTRLADQLAADQYPVLGPVATLLTHDTEHNTDFVPTLAAYLDLFGDVSAAAQRIHVHPNTFRYRLRRLSEISGLDLGDPRARLGAHLQLQLRDL</sequence>
<dbReference type="InterPro" id="IPR041522">
    <property type="entry name" value="CdaR_GGDEF"/>
</dbReference>
<name>A0A7W7CE27_9PSEU</name>
<dbReference type="PANTHER" id="PTHR33744:SF17">
    <property type="entry name" value="CONSERVED PROTEIN"/>
    <property type="match status" value="1"/>
</dbReference>
<dbReference type="Gene3D" id="1.10.10.2840">
    <property type="entry name" value="PucR C-terminal helix-turn-helix domain"/>
    <property type="match status" value="1"/>
</dbReference>
<dbReference type="EMBL" id="JACHMH010000001">
    <property type="protein sequence ID" value="MBB4677839.1"/>
    <property type="molecule type" value="Genomic_DNA"/>
</dbReference>
<dbReference type="Pfam" id="PF13556">
    <property type="entry name" value="HTH_30"/>
    <property type="match status" value="1"/>
</dbReference>
<dbReference type="InterPro" id="IPR025736">
    <property type="entry name" value="PucR_C-HTH_dom"/>
</dbReference>
<reference evidence="4 5" key="1">
    <citation type="submission" date="2020-08" db="EMBL/GenBank/DDBJ databases">
        <title>Sequencing the genomes of 1000 actinobacteria strains.</title>
        <authorList>
            <person name="Klenk H.-P."/>
        </authorList>
    </citation>
    <scope>NUCLEOTIDE SEQUENCE [LARGE SCALE GENOMIC DNA]</scope>
    <source>
        <strain evidence="4 5">DSM 44230</strain>
    </source>
</reference>
<dbReference type="RefSeq" id="WP_185003738.1">
    <property type="nucleotide sequence ID" value="NZ_BAAAUI010000002.1"/>
</dbReference>
<evidence type="ECO:0000259" key="2">
    <source>
        <dbReference type="Pfam" id="PF13556"/>
    </source>
</evidence>
<dbReference type="Proteomes" id="UP000533598">
    <property type="component" value="Unassembled WGS sequence"/>
</dbReference>
<feature type="domain" description="CdaR GGDEF-like" evidence="3">
    <location>
        <begin position="291"/>
        <end position="411"/>
    </location>
</feature>
<evidence type="ECO:0000256" key="1">
    <source>
        <dbReference type="ARBA" id="ARBA00006754"/>
    </source>
</evidence>
<dbReference type="PANTHER" id="PTHR33744">
    <property type="entry name" value="CARBOHYDRATE DIACID REGULATOR"/>
    <property type="match status" value="1"/>
</dbReference>
<keyword evidence="5" id="KW-1185">Reference proteome</keyword>
<accession>A0A7W7CE27</accession>
<evidence type="ECO:0000259" key="3">
    <source>
        <dbReference type="Pfam" id="PF17853"/>
    </source>
</evidence>
<dbReference type="InterPro" id="IPR042070">
    <property type="entry name" value="PucR_C-HTH_sf"/>
</dbReference>
<protein>
    <submittedName>
        <fullName evidence="4">Transposase-like protein</fullName>
    </submittedName>
</protein>
<feature type="domain" description="PucR C-terminal helix-turn-helix" evidence="2">
    <location>
        <begin position="466"/>
        <end position="522"/>
    </location>
</feature>
<dbReference type="InterPro" id="IPR051448">
    <property type="entry name" value="CdaR-like_regulators"/>
</dbReference>
<evidence type="ECO:0000313" key="5">
    <source>
        <dbReference type="Proteomes" id="UP000533598"/>
    </source>
</evidence>
<dbReference type="Pfam" id="PF17853">
    <property type="entry name" value="GGDEF_2"/>
    <property type="match status" value="1"/>
</dbReference>
<evidence type="ECO:0000313" key="4">
    <source>
        <dbReference type="EMBL" id="MBB4677839.1"/>
    </source>
</evidence>
<comment type="caution">
    <text evidence="4">The sequence shown here is derived from an EMBL/GenBank/DDBJ whole genome shotgun (WGS) entry which is preliminary data.</text>
</comment>
<organism evidence="4 5">
    <name type="scientific">Crossiella cryophila</name>
    <dbReference type="NCBI Taxonomy" id="43355"/>
    <lineage>
        <taxon>Bacteria</taxon>
        <taxon>Bacillati</taxon>
        <taxon>Actinomycetota</taxon>
        <taxon>Actinomycetes</taxon>
        <taxon>Pseudonocardiales</taxon>
        <taxon>Pseudonocardiaceae</taxon>
        <taxon>Crossiella</taxon>
    </lineage>
</organism>